<sequence length="164" mass="17235">MLKKLSIAVAIAALSISAQAQTATPFYVGADVGSTTIDSLSGDKTSYGAFAGYKFNQNFAAEVGYRHLFKVNVGPVSADVTQASISALGIIPVSKEFQVFGRLGYNNNKVSTSVAGYNISANESGALYGVGVQYQFTANVGARLEFQKPASDTKNYSVGVTYAF</sequence>
<evidence type="ECO:0000259" key="4">
    <source>
        <dbReference type="Pfam" id="PF13505"/>
    </source>
</evidence>
<reference evidence="5" key="1">
    <citation type="submission" date="2020-08" db="EMBL/GenBank/DDBJ databases">
        <title>Novel species isolated from subtropical streams in China.</title>
        <authorList>
            <person name="Lu H."/>
        </authorList>
    </citation>
    <scope>NUCLEOTIDE SEQUENCE</scope>
    <source>
        <strain evidence="5">KACC 12607</strain>
    </source>
</reference>
<dbReference type="Proteomes" id="UP000634011">
    <property type="component" value="Unassembled WGS sequence"/>
</dbReference>
<proteinExistence type="predicted"/>
<comment type="subcellular location">
    <subcellularLocation>
        <location evidence="1">Cell outer membrane</location>
    </subcellularLocation>
</comment>
<dbReference type="SUPFAM" id="SSF56925">
    <property type="entry name" value="OMPA-like"/>
    <property type="match status" value="1"/>
</dbReference>
<evidence type="ECO:0000256" key="2">
    <source>
        <dbReference type="ARBA" id="ARBA00022729"/>
    </source>
</evidence>
<feature type="chain" id="PRO_5037288208" evidence="3">
    <location>
        <begin position="21"/>
        <end position="164"/>
    </location>
</feature>
<dbReference type="EMBL" id="JACOFV010000010">
    <property type="protein sequence ID" value="MBC3862816.1"/>
    <property type="molecule type" value="Genomic_DNA"/>
</dbReference>
<dbReference type="GO" id="GO:0009279">
    <property type="term" value="C:cell outer membrane"/>
    <property type="evidence" value="ECO:0007669"/>
    <property type="project" value="UniProtKB-SubCell"/>
</dbReference>
<dbReference type="InterPro" id="IPR011250">
    <property type="entry name" value="OMP/PagP_B-barrel"/>
</dbReference>
<feature type="domain" description="Outer membrane protein beta-barrel" evidence="4">
    <location>
        <begin position="7"/>
        <end position="164"/>
    </location>
</feature>
<dbReference type="AlphaFoldDB" id="A0A923HF02"/>
<name>A0A923HF02_9BURK</name>
<protein>
    <submittedName>
        <fullName evidence="5">Outer membrane beta-barrel protein</fullName>
    </submittedName>
</protein>
<evidence type="ECO:0000313" key="5">
    <source>
        <dbReference type="EMBL" id="MBC3862816.1"/>
    </source>
</evidence>
<dbReference type="InterPro" id="IPR027385">
    <property type="entry name" value="Beta-barrel_OMP"/>
</dbReference>
<evidence type="ECO:0000313" key="6">
    <source>
        <dbReference type="Proteomes" id="UP000634011"/>
    </source>
</evidence>
<evidence type="ECO:0000256" key="3">
    <source>
        <dbReference type="SAM" id="SignalP"/>
    </source>
</evidence>
<evidence type="ECO:0000256" key="1">
    <source>
        <dbReference type="ARBA" id="ARBA00004442"/>
    </source>
</evidence>
<keyword evidence="2 3" id="KW-0732">Signal</keyword>
<accession>A0A923HF02</accession>
<dbReference type="Gene3D" id="2.40.160.20">
    <property type="match status" value="1"/>
</dbReference>
<dbReference type="Pfam" id="PF13505">
    <property type="entry name" value="OMP_b-brl"/>
    <property type="match status" value="1"/>
</dbReference>
<organism evidence="5 6">
    <name type="scientific">Undibacterium jejuense</name>
    <dbReference type="NCBI Taxonomy" id="1344949"/>
    <lineage>
        <taxon>Bacteria</taxon>
        <taxon>Pseudomonadati</taxon>
        <taxon>Pseudomonadota</taxon>
        <taxon>Betaproteobacteria</taxon>
        <taxon>Burkholderiales</taxon>
        <taxon>Oxalobacteraceae</taxon>
        <taxon>Undibacterium</taxon>
    </lineage>
</organism>
<comment type="caution">
    <text evidence="5">The sequence shown here is derived from an EMBL/GenBank/DDBJ whole genome shotgun (WGS) entry which is preliminary data.</text>
</comment>
<keyword evidence="6" id="KW-1185">Reference proteome</keyword>
<gene>
    <name evidence="5" type="ORF">H8K32_11940</name>
</gene>
<feature type="signal peptide" evidence="3">
    <location>
        <begin position="1"/>
        <end position="20"/>
    </location>
</feature>